<proteinExistence type="predicted"/>
<name>A0A248SL29_9CAUD</name>
<evidence type="ECO:0000313" key="3">
    <source>
        <dbReference type="Proteomes" id="UP000224252"/>
    </source>
</evidence>
<organism evidence="2 3">
    <name type="scientific">Klebsiella phage SopranoGao</name>
    <dbReference type="NCBI Taxonomy" id="2026944"/>
    <lineage>
        <taxon>Viruses</taxon>
        <taxon>Duplodnaviria</taxon>
        <taxon>Heunggongvirae</taxon>
        <taxon>Uroviricota</taxon>
        <taxon>Caudoviricetes</taxon>
        <taxon>Lastavirus</taxon>
        <taxon>Lastavirus sopranogao</taxon>
    </lineage>
</organism>
<feature type="region of interest" description="Disordered" evidence="1">
    <location>
        <begin position="221"/>
        <end position="273"/>
    </location>
</feature>
<feature type="compositionally biased region" description="Low complexity" evidence="1">
    <location>
        <begin position="75"/>
        <end position="85"/>
    </location>
</feature>
<evidence type="ECO:0008006" key="4">
    <source>
        <dbReference type="Google" id="ProtNLM"/>
    </source>
</evidence>
<evidence type="ECO:0000256" key="1">
    <source>
        <dbReference type="SAM" id="MobiDB-lite"/>
    </source>
</evidence>
<feature type="compositionally biased region" description="Low complexity" evidence="1">
    <location>
        <begin position="237"/>
        <end position="251"/>
    </location>
</feature>
<sequence>MADIDESILANLTEEERAALEAPDSDSEHQEVDLDQVAAQQQQQEEEQDTDPDKKPDPEKDGKPEEQQQEEQQDQQEQQKAQQPEAPVPQPVFKPVATEELKAKYDDIDKREEELIEKFEEGELTTREYNAQLRELNKERGDLDWQQRKDELNRESVEQQIERQWQADVKAFAERHPEIYASEEDFKALDILVQSITKAKAEQGLRYGEADLERAYRIWADERGIAPPKPASENPKQEQAAQQQPKQQQKALDIPPTLAKVPAAAPEDTDDGKFAALDRMADSDPQKYQETIARMSAEEYDAYTRR</sequence>
<reference evidence="2 3" key="1">
    <citation type="submission" date="2017-08" db="EMBL/GenBank/DDBJ databases">
        <authorList>
            <person name="de Groot N.N."/>
        </authorList>
    </citation>
    <scope>NUCLEOTIDE SEQUENCE [LARGE SCALE GENOMIC DNA]</scope>
</reference>
<keyword evidence="3" id="KW-1185">Reference proteome</keyword>
<feature type="compositionally biased region" description="Basic and acidic residues" evidence="1">
    <location>
        <begin position="51"/>
        <end position="66"/>
    </location>
</feature>
<evidence type="ECO:0000313" key="2">
    <source>
        <dbReference type="EMBL" id="ASV45049.1"/>
    </source>
</evidence>
<dbReference type="Proteomes" id="UP000224252">
    <property type="component" value="Segment"/>
</dbReference>
<protein>
    <recommendedName>
        <fullName evidence="4">Scaffolding protein</fullName>
    </recommendedName>
</protein>
<feature type="region of interest" description="Disordered" evidence="1">
    <location>
        <begin position="1"/>
        <end position="105"/>
    </location>
</feature>
<accession>A0A248SL29</accession>
<gene>
    <name evidence="2" type="ORF">SopranoGao_26</name>
</gene>
<dbReference type="EMBL" id="MF612073">
    <property type="protein sequence ID" value="ASV45049.1"/>
    <property type="molecule type" value="Genomic_DNA"/>
</dbReference>